<dbReference type="Pfam" id="PF10263">
    <property type="entry name" value="SprT-like"/>
    <property type="match status" value="1"/>
</dbReference>
<organism evidence="3">
    <name type="scientific">Timema bartmani</name>
    <dbReference type="NCBI Taxonomy" id="61472"/>
    <lineage>
        <taxon>Eukaryota</taxon>
        <taxon>Metazoa</taxon>
        <taxon>Ecdysozoa</taxon>
        <taxon>Arthropoda</taxon>
        <taxon>Hexapoda</taxon>
        <taxon>Insecta</taxon>
        <taxon>Pterygota</taxon>
        <taxon>Neoptera</taxon>
        <taxon>Polyneoptera</taxon>
        <taxon>Phasmatodea</taxon>
        <taxon>Timematodea</taxon>
        <taxon>Timematoidea</taxon>
        <taxon>Timematidae</taxon>
        <taxon>Timema</taxon>
    </lineage>
</organism>
<feature type="domain" description="SprT-like" evidence="2">
    <location>
        <begin position="377"/>
        <end position="537"/>
    </location>
</feature>
<feature type="region of interest" description="Disordered" evidence="1">
    <location>
        <begin position="21"/>
        <end position="59"/>
    </location>
</feature>
<evidence type="ECO:0000256" key="1">
    <source>
        <dbReference type="SAM" id="MobiDB-lite"/>
    </source>
</evidence>
<dbReference type="CDD" id="cd00084">
    <property type="entry name" value="HMG-box_SF"/>
    <property type="match status" value="1"/>
</dbReference>
<feature type="compositionally biased region" description="Basic residues" evidence="1">
    <location>
        <begin position="325"/>
        <end position="334"/>
    </location>
</feature>
<evidence type="ECO:0000259" key="2">
    <source>
        <dbReference type="SMART" id="SM00731"/>
    </source>
</evidence>
<dbReference type="InterPro" id="IPR006640">
    <property type="entry name" value="SprT-like_domain"/>
</dbReference>
<accession>A0A7R9HWY9</accession>
<feature type="compositionally biased region" description="Polar residues" evidence="1">
    <location>
        <begin position="38"/>
        <end position="50"/>
    </location>
</feature>
<dbReference type="PANTHER" id="PTHR23099:SF0">
    <property type="entry name" value="GERM CELL NUCLEAR ACIDIC PROTEIN"/>
    <property type="match status" value="1"/>
</dbReference>
<sequence>MEASGSKHKYVESWLHANDFNDSASDIEPKERKPPPSASKSDSQNYTSLDSQDEKDDSDLASTKQILDELYGREWHGLDVFSNKSKTDKIKRTRSRLLGVMELYTRHSHNYFPYMTVVALTAPHWFSPVLWSCLVTIGYASTWSSSHGTGFLLFSFQTSSPSLSLGSIPILLCPYHLNLASSTISVLKDVKDKNIPKPFTPALATPDFINDNSLDTSLTLYLNNQSKAVKAETERALRYREPCGGVIKRLHFSTDDESSDFSPFKKVKVKTTSRTQRKPTLPKTSEVTPSPKPVKPKKNALPKATVGTISAESTEDKKTNVPEKRHLKGKRNSTSHRGDAFPSQVRNFLASLSVPTPPARCDPLAKHYKKNFSKVKEELCSKLFKLYNEQVFDNQLPHDMAVTWNVRMKRTAGYCYNRRIVNSSGVKLRSSRIVLSTKVIGTPDRLRDTLIHEMCHAAAWVIDDVRDGHGPLWKKWAKRAIAQFPELPAIRRCHDYNIYTKFTYRCVNCAYSLGRHSKSLNLNTKRCGHCYGKFELLVNTKSKSGVVTQAVSTRRSPRGFARFVKENYGSVKKSQQGLKHGDVMKLLGQQFSALKMTQTP</sequence>
<dbReference type="EMBL" id="OD564584">
    <property type="protein sequence ID" value="CAD7439057.1"/>
    <property type="molecule type" value="Genomic_DNA"/>
</dbReference>
<protein>
    <recommendedName>
        <fullName evidence="2">SprT-like domain-containing protein</fullName>
    </recommendedName>
</protein>
<evidence type="ECO:0000313" key="3">
    <source>
        <dbReference type="EMBL" id="CAD7439057.1"/>
    </source>
</evidence>
<name>A0A7R9HWY9_9NEOP</name>
<feature type="region of interest" description="Disordered" evidence="1">
    <location>
        <begin position="255"/>
        <end position="342"/>
    </location>
</feature>
<dbReference type="GO" id="GO:0006974">
    <property type="term" value="P:DNA damage response"/>
    <property type="evidence" value="ECO:0007669"/>
    <property type="project" value="UniProtKB-ARBA"/>
</dbReference>
<gene>
    <name evidence="3" type="ORF">TBIB3V08_LOCUS1636</name>
</gene>
<reference evidence="3" key="1">
    <citation type="submission" date="2020-11" db="EMBL/GenBank/DDBJ databases">
        <authorList>
            <person name="Tran Van P."/>
        </authorList>
    </citation>
    <scope>NUCLEOTIDE SEQUENCE</scope>
</reference>
<feature type="compositionally biased region" description="Basic residues" evidence="1">
    <location>
        <begin position="265"/>
        <end position="277"/>
    </location>
</feature>
<dbReference type="GO" id="GO:0005634">
    <property type="term" value="C:nucleus"/>
    <property type="evidence" value="ECO:0007669"/>
    <property type="project" value="TreeGrafter"/>
</dbReference>
<dbReference type="PANTHER" id="PTHR23099">
    <property type="entry name" value="TRANSCRIPTIONAL REGULATOR"/>
    <property type="match status" value="1"/>
</dbReference>
<proteinExistence type="predicted"/>
<dbReference type="SMART" id="SM00731">
    <property type="entry name" value="SprT"/>
    <property type="match status" value="1"/>
</dbReference>
<dbReference type="AlphaFoldDB" id="A0A7R9HWY9"/>
<feature type="compositionally biased region" description="Basic and acidic residues" evidence="1">
    <location>
        <begin position="314"/>
        <end position="324"/>
    </location>
</feature>